<gene>
    <name evidence="1" type="ORF">SAMN03097708_03231</name>
</gene>
<evidence type="ECO:0000313" key="1">
    <source>
        <dbReference type="EMBL" id="SCZ67932.1"/>
    </source>
</evidence>
<dbReference type="Pfam" id="PF21900">
    <property type="entry name" value="DUF6920"/>
    <property type="match status" value="1"/>
</dbReference>
<dbReference type="Proteomes" id="UP000199648">
    <property type="component" value="Unassembled WGS sequence"/>
</dbReference>
<dbReference type="AlphaFoldDB" id="A0A1G5R1K2"/>
<name>A0A1G5R1K2_9GAMM</name>
<dbReference type="EMBL" id="FMWD01000017">
    <property type="protein sequence ID" value="SCZ67932.1"/>
    <property type="molecule type" value="Genomic_DNA"/>
</dbReference>
<keyword evidence="2" id="KW-1185">Reference proteome</keyword>
<dbReference type="RefSeq" id="WP_092999228.1">
    <property type="nucleotide sequence ID" value="NZ_FMWD01000017.1"/>
</dbReference>
<accession>A0A1G5R1K2</accession>
<reference evidence="1 2" key="1">
    <citation type="submission" date="2016-10" db="EMBL/GenBank/DDBJ databases">
        <authorList>
            <person name="de Groot N.N."/>
        </authorList>
    </citation>
    <scope>NUCLEOTIDE SEQUENCE [LARGE SCALE GENOMIC DNA]</scope>
    <source>
        <strain evidence="1 2">HLD2</strain>
    </source>
</reference>
<dbReference type="OrthoDB" id="3671061at2"/>
<dbReference type="InterPro" id="IPR054213">
    <property type="entry name" value="DUF6920"/>
</dbReference>
<proteinExistence type="predicted"/>
<sequence length="283" mass="32101">MIMAGGIVVALAAFSWAASALGTHRWTRETQRLRRRIEAARSPIEPSRVDFRELEGLPIPVQRYFRRVLNEEAPMVSGVRVRHRGTFDMGAKKAQWKPFTSDQYVVTRRPGFDWNGRIGVMPGLSARVHDAYVAGEGVLHAALLGLFTVVDLRGFRDVAEGELMRFFAEAAWYPTALLPSQGVRWEAVDAHSARGTLVDGEVVLTMLFRFDQEGLIESVSANARSRRVGKRFVPTPWQGRFRDYAVRGDMRVPLQGEVAWLLPEGARPYWRGRIEEIRYEFAD</sequence>
<organism evidence="1 2">
    <name type="scientific">Thiohalomonas denitrificans</name>
    <dbReference type="NCBI Taxonomy" id="415747"/>
    <lineage>
        <taxon>Bacteria</taxon>
        <taxon>Pseudomonadati</taxon>
        <taxon>Pseudomonadota</taxon>
        <taxon>Gammaproteobacteria</taxon>
        <taxon>Thiohalomonadales</taxon>
        <taxon>Thiohalomonadaceae</taxon>
        <taxon>Thiohalomonas</taxon>
    </lineage>
</organism>
<protein>
    <submittedName>
        <fullName evidence="1">Uncharacterized protein</fullName>
    </submittedName>
</protein>
<evidence type="ECO:0000313" key="2">
    <source>
        <dbReference type="Proteomes" id="UP000199648"/>
    </source>
</evidence>